<dbReference type="InterPro" id="IPR051396">
    <property type="entry name" value="Bact_Antivir_Def_Nuclease"/>
</dbReference>
<dbReference type="InterPro" id="IPR003959">
    <property type="entry name" value="ATPase_AAA_core"/>
</dbReference>
<reference evidence="4" key="1">
    <citation type="submission" date="2016-02" db="EMBL/GenBank/DDBJ databases">
        <authorList>
            <person name="Wibberg D."/>
        </authorList>
    </citation>
    <scope>NUCLEOTIDE SEQUENCE [LARGE SCALE GENOMIC DNA]</scope>
</reference>
<dbReference type="GO" id="GO:0016887">
    <property type="term" value="F:ATP hydrolysis activity"/>
    <property type="evidence" value="ECO:0007669"/>
    <property type="project" value="InterPro"/>
</dbReference>
<organism evidence="3 4">
    <name type="scientific">Candidatus Protofrankia californiensis</name>
    <dbReference type="NCBI Taxonomy" id="1839754"/>
    <lineage>
        <taxon>Bacteria</taxon>
        <taxon>Bacillati</taxon>
        <taxon>Actinomycetota</taxon>
        <taxon>Actinomycetes</taxon>
        <taxon>Frankiales</taxon>
        <taxon>Frankiaceae</taxon>
        <taxon>Protofrankia</taxon>
    </lineage>
</organism>
<dbReference type="PANTHER" id="PTHR43581">
    <property type="entry name" value="ATP/GTP PHOSPHATASE"/>
    <property type="match status" value="1"/>
</dbReference>
<dbReference type="Proteomes" id="UP000199013">
    <property type="component" value="Unassembled WGS sequence"/>
</dbReference>
<evidence type="ECO:0000313" key="4">
    <source>
        <dbReference type="Proteomes" id="UP000199013"/>
    </source>
</evidence>
<dbReference type="GO" id="GO:0005524">
    <property type="term" value="F:ATP binding"/>
    <property type="evidence" value="ECO:0007669"/>
    <property type="project" value="InterPro"/>
</dbReference>
<dbReference type="PANTHER" id="PTHR43581:SF2">
    <property type="entry name" value="EXCINUCLEASE ATPASE SUBUNIT"/>
    <property type="match status" value="1"/>
</dbReference>
<accession>A0A1C3PFT2</accession>
<dbReference type="Pfam" id="PF12476">
    <property type="entry name" value="DUF3696"/>
    <property type="match status" value="1"/>
</dbReference>
<sequence length="313" mass="34159">MQLNGPYGLALGEAFDILHPEAEHQEIEIRIDSGGASSRYLFDVPDDRALNLPIRNRPTIVPALLAGQGVSFSYLNAERLGPRDQLDVTAEDPDRIGVGVRGEYTAQALALHETVEVREALRHPRTVEHGVTTLRTQVETWASEIIRPIRITAQWPAGITASLIRFQESGLLSEQIRPANMGFGFSYALPIIVAGLLMPADGVLIVENPEAHLHPAGQSRLGRFLGRVAGSGAQVVVETHSDHVINGIRLAVADDRVLDRGEVVVHFFGDGEDGAPVAIELTGRGGLTMWPKGFFDQIEEDLGRLARAKRREK</sequence>
<feature type="domain" description="DUF3696" evidence="1">
    <location>
        <begin position="262"/>
        <end position="305"/>
    </location>
</feature>
<proteinExistence type="predicted"/>
<keyword evidence="4" id="KW-1185">Reference proteome</keyword>
<gene>
    <name evidence="3" type="ORF">FDG2_5826</name>
</gene>
<dbReference type="Pfam" id="PF13304">
    <property type="entry name" value="AAA_21"/>
    <property type="match status" value="1"/>
</dbReference>
<dbReference type="AlphaFoldDB" id="A0A1C3PFT2"/>
<evidence type="ECO:0000259" key="1">
    <source>
        <dbReference type="Pfam" id="PF12476"/>
    </source>
</evidence>
<evidence type="ECO:0000259" key="2">
    <source>
        <dbReference type="Pfam" id="PF13304"/>
    </source>
</evidence>
<name>A0A1C3PFT2_9ACTN</name>
<feature type="domain" description="ATPase AAA-type core" evidence="2">
    <location>
        <begin position="176"/>
        <end position="246"/>
    </location>
</feature>
<protein>
    <recommendedName>
        <fullName evidence="5">DUF3696 domain-containing protein</fullName>
    </recommendedName>
</protein>
<dbReference type="InterPro" id="IPR027417">
    <property type="entry name" value="P-loop_NTPase"/>
</dbReference>
<dbReference type="EMBL" id="FLUV01002405">
    <property type="protein sequence ID" value="SBW28659.1"/>
    <property type="molecule type" value="Genomic_DNA"/>
</dbReference>
<dbReference type="Gene3D" id="3.40.50.300">
    <property type="entry name" value="P-loop containing nucleotide triphosphate hydrolases"/>
    <property type="match status" value="1"/>
</dbReference>
<evidence type="ECO:0000313" key="3">
    <source>
        <dbReference type="EMBL" id="SBW28659.1"/>
    </source>
</evidence>
<dbReference type="InterPro" id="IPR022532">
    <property type="entry name" value="DUF3696"/>
</dbReference>
<evidence type="ECO:0008006" key="5">
    <source>
        <dbReference type="Google" id="ProtNLM"/>
    </source>
</evidence>